<proteinExistence type="inferred from homology"/>
<dbReference type="Proteomes" id="UP000315724">
    <property type="component" value="Chromosome"/>
</dbReference>
<keyword evidence="4" id="KW-0694">RNA-binding</keyword>
<dbReference type="AlphaFoldDB" id="A0A517QQ51"/>
<sequence length="343" mass="39308">MCGAKLFSEPNFMSDDLYTSKQDLTVESRAHGWRIDHYLSRIFPNHSRGQFQRAIEQKVVLVNGLPVKASRRLRVNDRISVQLLEEAESGIAAEDIPIEVIFEDEYIAVINKHANLVTHPGKSNFTGTLAAAVQYHFDQLSDIAGQLRPGIVHRLDRDTTGAIVIAKNNQVHHQLTKQFEQRTVKKEYHAIARGSLERDADYVRTHVKVHPKVREKMIVCEPTEKSREAITKYNVLTRFRGFIYVQLLPETGRTHQLRVHLQHLKTPIIADRLYAGHDRVFESELAETDSTEDEIPLISRQALHAHKLTIRHPVTDAIMEFVAPLPEDMQRTLVALEKYRLLS</sequence>
<dbReference type="KEGG" id="tpol:Mal48_30070"/>
<dbReference type="InterPro" id="IPR006145">
    <property type="entry name" value="PsdUridine_synth_RsuA/RluA"/>
</dbReference>
<dbReference type="SUPFAM" id="SSF55120">
    <property type="entry name" value="Pseudouridine synthase"/>
    <property type="match status" value="1"/>
</dbReference>
<dbReference type="PROSITE" id="PS50889">
    <property type="entry name" value="S4"/>
    <property type="match status" value="1"/>
</dbReference>
<dbReference type="Gene3D" id="3.10.290.10">
    <property type="entry name" value="RNA-binding S4 domain"/>
    <property type="match status" value="1"/>
</dbReference>
<dbReference type="EMBL" id="CP036267">
    <property type="protein sequence ID" value="QDT33752.1"/>
    <property type="molecule type" value="Genomic_DNA"/>
</dbReference>
<dbReference type="PANTHER" id="PTHR21600:SF44">
    <property type="entry name" value="RIBOSOMAL LARGE SUBUNIT PSEUDOURIDINE SYNTHASE D"/>
    <property type="match status" value="1"/>
</dbReference>
<dbReference type="NCBIfam" id="TIGR00005">
    <property type="entry name" value="rluA_subfam"/>
    <property type="match status" value="1"/>
</dbReference>
<protein>
    <recommendedName>
        <fullName evidence="5">Pseudouridine synthase</fullName>
        <ecNumber evidence="5">5.4.99.-</ecNumber>
    </recommendedName>
</protein>
<dbReference type="InterPro" id="IPR050188">
    <property type="entry name" value="RluA_PseudoU_synthase"/>
</dbReference>
<dbReference type="CDD" id="cd02869">
    <property type="entry name" value="PseudoU_synth_RluA_like"/>
    <property type="match status" value="1"/>
</dbReference>
<comment type="similarity">
    <text evidence="1 5">Belongs to the pseudouridine synthase RluA family.</text>
</comment>
<feature type="active site" evidence="3">
    <location>
        <position position="156"/>
    </location>
</feature>
<gene>
    <name evidence="7" type="ORF">Mal48_30070</name>
</gene>
<dbReference type="InterPro" id="IPR006225">
    <property type="entry name" value="PsdUridine_synth_RluC/D"/>
</dbReference>
<dbReference type="InterPro" id="IPR002942">
    <property type="entry name" value="S4_RNA-bd"/>
</dbReference>
<evidence type="ECO:0000256" key="2">
    <source>
        <dbReference type="ARBA" id="ARBA00023235"/>
    </source>
</evidence>
<keyword evidence="2 5" id="KW-0413">Isomerase</keyword>
<evidence type="ECO:0000256" key="3">
    <source>
        <dbReference type="PIRSR" id="PIRSR606225-1"/>
    </source>
</evidence>
<dbReference type="EC" id="5.4.99.-" evidence="5"/>
<evidence type="ECO:0000256" key="4">
    <source>
        <dbReference type="PROSITE-ProRule" id="PRU00182"/>
    </source>
</evidence>
<dbReference type="InterPro" id="IPR006224">
    <property type="entry name" value="PsdUridine_synth_RluA-like_CS"/>
</dbReference>
<dbReference type="GO" id="GO:0003723">
    <property type="term" value="F:RNA binding"/>
    <property type="evidence" value="ECO:0007669"/>
    <property type="project" value="UniProtKB-KW"/>
</dbReference>
<comment type="function">
    <text evidence="5">Responsible for synthesis of pseudouridine from uracil.</text>
</comment>
<dbReference type="CDD" id="cd00165">
    <property type="entry name" value="S4"/>
    <property type="match status" value="1"/>
</dbReference>
<dbReference type="SUPFAM" id="SSF55174">
    <property type="entry name" value="Alpha-L RNA-binding motif"/>
    <property type="match status" value="1"/>
</dbReference>
<organism evidence="7 8">
    <name type="scientific">Thalassoglobus polymorphus</name>
    <dbReference type="NCBI Taxonomy" id="2527994"/>
    <lineage>
        <taxon>Bacteria</taxon>
        <taxon>Pseudomonadati</taxon>
        <taxon>Planctomycetota</taxon>
        <taxon>Planctomycetia</taxon>
        <taxon>Planctomycetales</taxon>
        <taxon>Planctomycetaceae</taxon>
        <taxon>Thalassoglobus</taxon>
    </lineage>
</organism>
<feature type="domain" description="RNA-binding S4" evidence="6">
    <location>
        <begin position="33"/>
        <end position="92"/>
    </location>
</feature>
<dbReference type="InterPro" id="IPR020103">
    <property type="entry name" value="PsdUridine_synth_cat_dom_sf"/>
</dbReference>
<evidence type="ECO:0000313" key="8">
    <source>
        <dbReference type="Proteomes" id="UP000315724"/>
    </source>
</evidence>
<keyword evidence="8" id="KW-1185">Reference proteome</keyword>
<reference evidence="7 8" key="1">
    <citation type="submission" date="2019-02" db="EMBL/GenBank/DDBJ databases">
        <title>Deep-cultivation of Planctomycetes and their phenomic and genomic characterization uncovers novel biology.</title>
        <authorList>
            <person name="Wiegand S."/>
            <person name="Jogler M."/>
            <person name="Boedeker C."/>
            <person name="Pinto D."/>
            <person name="Vollmers J."/>
            <person name="Rivas-Marin E."/>
            <person name="Kohn T."/>
            <person name="Peeters S.H."/>
            <person name="Heuer A."/>
            <person name="Rast P."/>
            <person name="Oberbeckmann S."/>
            <person name="Bunk B."/>
            <person name="Jeske O."/>
            <person name="Meyerdierks A."/>
            <person name="Storesund J.E."/>
            <person name="Kallscheuer N."/>
            <person name="Luecker S."/>
            <person name="Lage O.M."/>
            <person name="Pohl T."/>
            <person name="Merkel B.J."/>
            <person name="Hornburger P."/>
            <person name="Mueller R.-W."/>
            <person name="Bruemmer F."/>
            <person name="Labrenz M."/>
            <person name="Spormann A.M."/>
            <person name="Op den Camp H."/>
            <person name="Overmann J."/>
            <person name="Amann R."/>
            <person name="Jetten M.S.M."/>
            <person name="Mascher T."/>
            <person name="Medema M.H."/>
            <person name="Devos D.P."/>
            <person name="Kaster A.-K."/>
            <person name="Ovreas L."/>
            <person name="Rohde M."/>
            <person name="Galperin M.Y."/>
            <person name="Jogler C."/>
        </authorList>
    </citation>
    <scope>NUCLEOTIDE SEQUENCE [LARGE SCALE GENOMIC DNA]</scope>
    <source>
        <strain evidence="7 8">Mal48</strain>
    </source>
</reference>
<dbReference type="PANTHER" id="PTHR21600">
    <property type="entry name" value="MITOCHONDRIAL RNA PSEUDOURIDINE SYNTHASE"/>
    <property type="match status" value="1"/>
</dbReference>
<evidence type="ECO:0000313" key="7">
    <source>
        <dbReference type="EMBL" id="QDT33752.1"/>
    </source>
</evidence>
<evidence type="ECO:0000256" key="5">
    <source>
        <dbReference type="RuleBase" id="RU362028"/>
    </source>
</evidence>
<dbReference type="GO" id="GO:0120159">
    <property type="term" value="F:rRNA pseudouridine synthase activity"/>
    <property type="evidence" value="ECO:0007669"/>
    <property type="project" value="UniProtKB-ARBA"/>
</dbReference>
<dbReference type="PROSITE" id="PS01129">
    <property type="entry name" value="PSI_RLU"/>
    <property type="match status" value="1"/>
</dbReference>
<dbReference type="Gene3D" id="3.30.2350.10">
    <property type="entry name" value="Pseudouridine synthase"/>
    <property type="match status" value="1"/>
</dbReference>
<comment type="catalytic activity">
    <reaction evidence="5">
        <text>a uridine in RNA = a pseudouridine in RNA</text>
        <dbReference type="Rhea" id="RHEA:48348"/>
        <dbReference type="Rhea" id="RHEA-COMP:12068"/>
        <dbReference type="Rhea" id="RHEA-COMP:12069"/>
        <dbReference type="ChEBI" id="CHEBI:65314"/>
        <dbReference type="ChEBI" id="CHEBI:65315"/>
    </reaction>
</comment>
<accession>A0A517QQ51</accession>
<dbReference type="Pfam" id="PF00849">
    <property type="entry name" value="PseudoU_synth_2"/>
    <property type="match status" value="1"/>
</dbReference>
<dbReference type="SMART" id="SM00363">
    <property type="entry name" value="S4"/>
    <property type="match status" value="1"/>
</dbReference>
<dbReference type="Pfam" id="PF01479">
    <property type="entry name" value="S4"/>
    <property type="match status" value="1"/>
</dbReference>
<dbReference type="GO" id="GO:0000455">
    <property type="term" value="P:enzyme-directed rRNA pseudouridine synthesis"/>
    <property type="evidence" value="ECO:0007669"/>
    <property type="project" value="TreeGrafter"/>
</dbReference>
<evidence type="ECO:0000256" key="1">
    <source>
        <dbReference type="ARBA" id="ARBA00010876"/>
    </source>
</evidence>
<name>A0A517QQ51_9PLAN</name>
<evidence type="ECO:0000259" key="6">
    <source>
        <dbReference type="SMART" id="SM00363"/>
    </source>
</evidence>
<dbReference type="InterPro" id="IPR036986">
    <property type="entry name" value="S4_RNA-bd_sf"/>
</dbReference>